<dbReference type="InterPro" id="IPR037066">
    <property type="entry name" value="Plug_dom_sf"/>
</dbReference>
<evidence type="ECO:0000256" key="17">
    <source>
        <dbReference type="SAM" id="SignalP"/>
    </source>
</evidence>
<feature type="chain" id="PRO_5007878060" evidence="17">
    <location>
        <begin position="31"/>
        <end position="809"/>
    </location>
</feature>
<keyword evidence="6 14" id="KW-0812">Transmembrane</keyword>
<dbReference type="NCBIfam" id="TIGR01783">
    <property type="entry name" value="TonB-siderophor"/>
    <property type="match status" value="1"/>
</dbReference>
<evidence type="ECO:0000256" key="3">
    <source>
        <dbReference type="ARBA" id="ARBA00022448"/>
    </source>
</evidence>
<dbReference type="PANTHER" id="PTHR32552:SF74">
    <property type="entry name" value="HYDROXAMATE SIDEROPHORE RECEPTOR FHUE"/>
    <property type="match status" value="1"/>
</dbReference>
<keyword evidence="5" id="KW-0410">Iron transport</keyword>
<reference evidence="20" key="1">
    <citation type="submission" date="2016-03" db="EMBL/GenBank/DDBJ databases">
        <authorList>
            <person name="Ray J."/>
            <person name="Price M."/>
            <person name="Deutschbauer A."/>
        </authorList>
    </citation>
    <scope>NUCLEOTIDE SEQUENCE [LARGE SCALE GENOMIC DNA]</scope>
    <source>
        <strain evidence="20">FW300-N1B4</strain>
    </source>
</reference>
<keyword evidence="10 16" id="KW-0798">TonB box</keyword>
<keyword evidence="8" id="KW-0408">Iron</keyword>
<evidence type="ECO:0000256" key="6">
    <source>
        <dbReference type="ARBA" id="ARBA00022692"/>
    </source>
</evidence>
<dbReference type="GO" id="GO:0038023">
    <property type="term" value="F:signaling receptor activity"/>
    <property type="evidence" value="ECO:0007669"/>
    <property type="project" value="InterPro"/>
</dbReference>
<dbReference type="InterPro" id="IPR010105">
    <property type="entry name" value="TonB_sidphr_rcpt"/>
</dbReference>
<evidence type="ECO:0000256" key="4">
    <source>
        <dbReference type="ARBA" id="ARBA00022452"/>
    </source>
</evidence>
<dbReference type="SMART" id="SM00965">
    <property type="entry name" value="STN"/>
    <property type="match status" value="1"/>
</dbReference>
<dbReference type="GO" id="GO:0015344">
    <property type="term" value="F:siderophore uptake transmembrane transporter activity"/>
    <property type="evidence" value="ECO:0007669"/>
    <property type="project" value="TreeGrafter"/>
</dbReference>
<evidence type="ECO:0000256" key="15">
    <source>
        <dbReference type="PROSITE-ProRule" id="PRU10144"/>
    </source>
</evidence>
<sequence>MSNRFNTTRRLTSVCLSVLLAQGYASTSFAESASTQSQSLQNFDLPADSLVATLDRIARQSGHEIVYVPNLVAGLRAPAIKGTMNAERAAQIAIEGSGLSVRTTSDGTLTLDALGSMTLPAQAIVGMQTEAPTVSVGTKIPLRLREVPQTINVIGQERIQKQNLYTLEDALGKVGGVTVQRIDASRLSFFSRGFEMTSLQLDGTPTTMDNRVFLSPDLTMYDRVEVLKGPSGSLTGAGGPGGSINLVRKRPLAEAAASAEISAGSWDDYRGMVDVTGPLTESGNVRGRLVLSEHDEGYYYDSGGKRESNQVYGIVDIDLTPDTVWTIGASNQNTDIRGAQRSLPAYRYTNSAGEAAMSLPNASRKNFYGEDWNRDYFWSTAVFTELEHQLGDGWKTRLSLRHADNNYDLTQAYARNGGGIDPADNLVSMNSIMFDYREKQDEADVYVDGPFNFLGREHTVLVGANYSRSEFASNGGYFSNFLGDVDLGNPQPDFAYPAFPDSDKLPTSVANTRAKALYSNMRLSLSDPLTLVLGGRVTWLEMHRSQHQPEAGSPSEKSGDSVSQKFTPFYGLIYDLNDNYSVYANYSGVFQPQAVSNLDINNNIIKPLEGKQHELGIKGEFLDGALNASLAAFQIEEENRAIPDMNDPNARAVVASGKARTRGFEAELSGQMTPDWFLTANFTHTYKRYDSPNEQLQTYLPKNMLRVWSLYKLPGELEKWSVQGGVSVVSETYNKLDVPGIGMNGTKLRQGGYALYDAGIGYQITQNFSADLLGTNLTDKKYFQRINTFQDGNIFGDPRAVSMTLRAKF</sequence>
<comment type="subcellular location">
    <subcellularLocation>
        <location evidence="1 14">Cell outer membrane</location>
        <topology evidence="1 14">Multi-pass membrane protein</topology>
    </subcellularLocation>
</comment>
<dbReference type="CDD" id="cd01347">
    <property type="entry name" value="ligand_gated_channel"/>
    <property type="match status" value="1"/>
</dbReference>
<protein>
    <submittedName>
        <fullName evidence="19">TonB-dependent receptor</fullName>
    </submittedName>
</protein>
<evidence type="ECO:0000256" key="13">
    <source>
        <dbReference type="ARBA" id="ARBA00023237"/>
    </source>
</evidence>
<dbReference type="Gene3D" id="2.40.170.20">
    <property type="entry name" value="TonB-dependent receptor, beta-barrel domain"/>
    <property type="match status" value="1"/>
</dbReference>
<evidence type="ECO:0000256" key="5">
    <source>
        <dbReference type="ARBA" id="ARBA00022496"/>
    </source>
</evidence>
<dbReference type="Gene3D" id="2.170.130.10">
    <property type="entry name" value="TonB-dependent receptor, plug domain"/>
    <property type="match status" value="1"/>
</dbReference>
<dbReference type="Pfam" id="PF00593">
    <property type="entry name" value="TonB_dep_Rec_b-barrel"/>
    <property type="match status" value="1"/>
</dbReference>
<evidence type="ECO:0000313" key="19">
    <source>
        <dbReference type="EMBL" id="KZN18188.1"/>
    </source>
</evidence>
<dbReference type="PROSITE" id="PS01156">
    <property type="entry name" value="TONB_DEPENDENT_REC_2"/>
    <property type="match status" value="1"/>
</dbReference>
<dbReference type="PROSITE" id="PS52016">
    <property type="entry name" value="TONB_DEPENDENT_REC_3"/>
    <property type="match status" value="1"/>
</dbReference>
<evidence type="ECO:0000259" key="18">
    <source>
        <dbReference type="SMART" id="SM00965"/>
    </source>
</evidence>
<reference evidence="19 20" key="2">
    <citation type="journal article" date="2018" name="Nature">
        <title>Mutant phenotypes for thousands of bacterial genes of unknown function.</title>
        <authorList>
            <person name="Price M.N."/>
            <person name="Wetmore K.M."/>
            <person name="Waters R.J."/>
            <person name="Callaghan M."/>
            <person name="Ray J."/>
            <person name="Liu H."/>
            <person name="Kuehl J.V."/>
            <person name="Melnyk R.A."/>
            <person name="Lamson J.S."/>
            <person name="Suh Y."/>
            <person name="Carlson H.K."/>
            <person name="Esquivel Z."/>
            <person name="Sadeeshkumar H."/>
            <person name="Chakraborty R."/>
            <person name="Zane G.M."/>
            <person name="Rubin B.E."/>
            <person name="Wall J.D."/>
            <person name="Visel A."/>
            <person name="Bristow J."/>
            <person name="Blow M.J."/>
            <person name="Arkin A.P."/>
            <person name="Deutschbauer A.M."/>
        </authorList>
    </citation>
    <scope>NUCLEOTIDE SEQUENCE [LARGE SCALE GENOMIC DNA]</scope>
    <source>
        <strain evidence="19 20">FW300-N1B4</strain>
    </source>
</reference>
<dbReference type="AlphaFoldDB" id="A0A166P0L7"/>
<dbReference type="InterPro" id="IPR036942">
    <property type="entry name" value="Beta-barrel_TonB_sf"/>
</dbReference>
<dbReference type="Proteomes" id="UP000076489">
    <property type="component" value="Unassembled WGS sequence"/>
</dbReference>
<evidence type="ECO:0000256" key="9">
    <source>
        <dbReference type="ARBA" id="ARBA00023065"/>
    </source>
</evidence>
<organism evidence="19 20">
    <name type="scientific">Pseudomonas fluorescens</name>
    <dbReference type="NCBI Taxonomy" id="294"/>
    <lineage>
        <taxon>Bacteria</taxon>
        <taxon>Pseudomonadati</taxon>
        <taxon>Pseudomonadota</taxon>
        <taxon>Gammaproteobacteria</taxon>
        <taxon>Pseudomonadales</taxon>
        <taxon>Pseudomonadaceae</taxon>
        <taxon>Pseudomonas</taxon>
    </lineage>
</organism>
<comment type="similarity">
    <text evidence="2 14 16">Belongs to the TonB-dependent receptor family.</text>
</comment>
<evidence type="ECO:0000256" key="8">
    <source>
        <dbReference type="ARBA" id="ARBA00023004"/>
    </source>
</evidence>
<evidence type="ECO:0000313" key="20">
    <source>
        <dbReference type="Proteomes" id="UP000076489"/>
    </source>
</evidence>
<dbReference type="PANTHER" id="PTHR32552">
    <property type="entry name" value="FERRICHROME IRON RECEPTOR-RELATED"/>
    <property type="match status" value="1"/>
</dbReference>
<dbReference type="Gene3D" id="3.55.50.30">
    <property type="match status" value="1"/>
</dbReference>
<keyword evidence="13 14" id="KW-0998">Cell outer membrane</keyword>
<keyword evidence="3 14" id="KW-0813">Transport</keyword>
<proteinExistence type="inferred from homology"/>
<evidence type="ECO:0000256" key="14">
    <source>
        <dbReference type="PROSITE-ProRule" id="PRU01360"/>
    </source>
</evidence>
<evidence type="ECO:0000256" key="1">
    <source>
        <dbReference type="ARBA" id="ARBA00004571"/>
    </source>
</evidence>
<name>A0A166P0L7_PSEFL</name>
<evidence type="ECO:0000256" key="10">
    <source>
        <dbReference type="ARBA" id="ARBA00023077"/>
    </source>
</evidence>
<dbReference type="EMBL" id="LUKJ01000003">
    <property type="protein sequence ID" value="KZN18188.1"/>
    <property type="molecule type" value="Genomic_DNA"/>
</dbReference>
<dbReference type="GO" id="GO:0015891">
    <property type="term" value="P:siderophore transport"/>
    <property type="evidence" value="ECO:0007669"/>
    <property type="project" value="InterPro"/>
</dbReference>
<keyword evidence="9" id="KW-0406">Ion transport</keyword>
<dbReference type="OrthoDB" id="8663017at2"/>
<gene>
    <name evidence="19" type="ORF">A1D17_19195</name>
</gene>
<dbReference type="InterPro" id="IPR000531">
    <property type="entry name" value="Beta-barrel_TonB"/>
</dbReference>
<keyword evidence="7 17" id="KW-0732">Signal</keyword>
<dbReference type="GO" id="GO:0009279">
    <property type="term" value="C:cell outer membrane"/>
    <property type="evidence" value="ECO:0007669"/>
    <property type="project" value="UniProtKB-SubCell"/>
</dbReference>
<dbReference type="InterPro" id="IPR010917">
    <property type="entry name" value="TonB_rcpt_CS"/>
</dbReference>
<dbReference type="Pfam" id="PF07715">
    <property type="entry name" value="Plug"/>
    <property type="match status" value="1"/>
</dbReference>
<evidence type="ECO:0000256" key="11">
    <source>
        <dbReference type="ARBA" id="ARBA00023136"/>
    </source>
</evidence>
<comment type="caution">
    <text evidence="19">The sequence shown here is derived from an EMBL/GenBank/DDBJ whole genome shotgun (WGS) entry which is preliminary data.</text>
</comment>
<feature type="short sequence motif" description="TonB C-terminal box" evidence="15">
    <location>
        <begin position="792"/>
        <end position="809"/>
    </location>
</feature>
<accession>A0A166P0L7</accession>
<dbReference type="SUPFAM" id="SSF56935">
    <property type="entry name" value="Porins"/>
    <property type="match status" value="1"/>
</dbReference>
<dbReference type="InterPro" id="IPR039426">
    <property type="entry name" value="TonB-dep_rcpt-like"/>
</dbReference>
<keyword evidence="12 19" id="KW-0675">Receptor</keyword>
<keyword evidence="4 14" id="KW-1134">Transmembrane beta strand</keyword>
<evidence type="ECO:0000256" key="2">
    <source>
        <dbReference type="ARBA" id="ARBA00009810"/>
    </source>
</evidence>
<feature type="domain" description="Secretin/TonB short N-terminal" evidence="18">
    <location>
        <begin position="63"/>
        <end position="114"/>
    </location>
</feature>
<evidence type="ECO:0000256" key="12">
    <source>
        <dbReference type="ARBA" id="ARBA00023170"/>
    </source>
</evidence>
<dbReference type="InterPro" id="IPR011662">
    <property type="entry name" value="Secretin/TonB_short_N"/>
</dbReference>
<keyword evidence="11 14" id="KW-0472">Membrane</keyword>
<dbReference type="InterPro" id="IPR012910">
    <property type="entry name" value="Plug_dom"/>
</dbReference>
<evidence type="ECO:0000256" key="16">
    <source>
        <dbReference type="RuleBase" id="RU003357"/>
    </source>
</evidence>
<evidence type="ECO:0000256" key="7">
    <source>
        <dbReference type="ARBA" id="ARBA00022729"/>
    </source>
</evidence>
<feature type="signal peptide" evidence="17">
    <location>
        <begin position="1"/>
        <end position="30"/>
    </location>
</feature>